<protein>
    <submittedName>
        <fullName evidence="2">Uncharacterized protein</fullName>
    </submittedName>
</protein>
<evidence type="ECO:0000256" key="1">
    <source>
        <dbReference type="SAM" id="Phobius"/>
    </source>
</evidence>
<keyword evidence="1" id="KW-1133">Transmembrane helix</keyword>
<dbReference type="RefSeq" id="WP_255965894.1">
    <property type="nucleotide sequence ID" value="NZ_JANFQF010000003.1"/>
</dbReference>
<feature type="transmembrane region" description="Helical" evidence="1">
    <location>
        <begin position="45"/>
        <end position="61"/>
    </location>
</feature>
<accession>A0ABT1Q853</accession>
<dbReference type="Proteomes" id="UP001524501">
    <property type="component" value="Unassembled WGS sequence"/>
</dbReference>
<comment type="caution">
    <text evidence="2">The sequence shown here is derived from an EMBL/GenBank/DDBJ whole genome shotgun (WGS) entry which is preliminary data.</text>
</comment>
<reference evidence="2 3" key="1">
    <citation type="submission" date="2022-07" db="EMBL/GenBank/DDBJ databases">
        <title>Degradation activity of malathion, p-nitrophenol and potential low-temperature adaptation strategy of Rhodococcus sp. FXJ9.536.</title>
        <authorList>
            <person name="Huang J."/>
            <person name="Huang Y."/>
        </authorList>
    </citation>
    <scope>NUCLEOTIDE SEQUENCE [LARGE SCALE GENOMIC DNA]</scope>
    <source>
        <strain evidence="2 3">FXJ9.536</strain>
    </source>
</reference>
<evidence type="ECO:0000313" key="3">
    <source>
        <dbReference type="Proteomes" id="UP001524501"/>
    </source>
</evidence>
<keyword evidence="1" id="KW-0812">Transmembrane</keyword>
<keyword evidence="3" id="KW-1185">Reference proteome</keyword>
<sequence length="82" mass="9262">MFQRIPMQRAVDTALKKKPVPLDTPTHVWGPLFADKRATIGRMRLITLIAAAMIWLMHYRSRSTITAARSTGLSRNSDPART</sequence>
<evidence type="ECO:0000313" key="2">
    <source>
        <dbReference type="EMBL" id="MCQ4118430.1"/>
    </source>
</evidence>
<keyword evidence="1" id="KW-0472">Membrane</keyword>
<gene>
    <name evidence="2" type="ORF">NOF53_04465</name>
</gene>
<proteinExistence type="predicted"/>
<dbReference type="EMBL" id="JANFQF010000003">
    <property type="protein sequence ID" value="MCQ4118430.1"/>
    <property type="molecule type" value="Genomic_DNA"/>
</dbReference>
<organism evidence="2 3">
    <name type="scientific">Rhodococcus tibetensis</name>
    <dbReference type="NCBI Taxonomy" id="2965064"/>
    <lineage>
        <taxon>Bacteria</taxon>
        <taxon>Bacillati</taxon>
        <taxon>Actinomycetota</taxon>
        <taxon>Actinomycetes</taxon>
        <taxon>Mycobacteriales</taxon>
        <taxon>Nocardiaceae</taxon>
        <taxon>Rhodococcus</taxon>
    </lineage>
</organism>
<name>A0ABT1Q853_9NOCA</name>